<dbReference type="EMBL" id="JBAHYK010000126">
    <property type="protein sequence ID" value="KAL0577983.1"/>
    <property type="molecule type" value="Genomic_DNA"/>
</dbReference>
<evidence type="ECO:0000313" key="12">
    <source>
        <dbReference type="Proteomes" id="UP001465976"/>
    </source>
</evidence>
<keyword evidence="12" id="KW-1185">Reference proteome</keyword>
<dbReference type="InterPro" id="IPR002075">
    <property type="entry name" value="NTF2_dom"/>
</dbReference>
<dbReference type="Gene3D" id="3.80.10.10">
    <property type="entry name" value="Ribonuclease Inhibitor"/>
    <property type="match status" value="1"/>
</dbReference>
<comment type="subcellular location">
    <subcellularLocation>
        <location evidence="1">Nucleus</location>
    </subcellularLocation>
</comment>
<dbReference type="SUPFAM" id="SSF54427">
    <property type="entry name" value="NTF2-like"/>
    <property type="match status" value="1"/>
</dbReference>
<gene>
    <name evidence="11" type="primary">MEX67</name>
    <name evidence="11" type="ORF">V5O48_004021</name>
</gene>
<dbReference type="InterPro" id="IPR018222">
    <property type="entry name" value="Nuclear_transport_factor_2_euk"/>
</dbReference>
<dbReference type="Proteomes" id="UP001465976">
    <property type="component" value="Unassembled WGS sequence"/>
</dbReference>
<evidence type="ECO:0000259" key="10">
    <source>
        <dbReference type="PROSITE" id="PS51281"/>
    </source>
</evidence>
<feature type="domain" description="NTF2" evidence="9">
    <location>
        <begin position="325"/>
        <end position="504"/>
    </location>
</feature>
<evidence type="ECO:0000256" key="7">
    <source>
        <dbReference type="ARBA" id="ARBA00023242"/>
    </source>
</evidence>
<evidence type="ECO:0000256" key="1">
    <source>
        <dbReference type="ARBA" id="ARBA00004123"/>
    </source>
</evidence>
<evidence type="ECO:0000256" key="2">
    <source>
        <dbReference type="ARBA" id="ARBA00009285"/>
    </source>
</evidence>
<dbReference type="InterPro" id="IPR030217">
    <property type="entry name" value="NXF_fam"/>
</dbReference>
<dbReference type="CDD" id="cd14342">
    <property type="entry name" value="UBA_TAP-C"/>
    <property type="match status" value="1"/>
</dbReference>
<dbReference type="PROSITE" id="PS51281">
    <property type="entry name" value="TAP_C"/>
    <property type="match status" value="1"/>
</dbReference>
<name>A0ABR3FR95_9AGAR</name>
<dbReference type="InterPro" id="IPR005637">
    <property type="entry name" value="TAP_C_dom"/>
</dbReference>
<comment type="caution">
    <text evidence="11">The sequence shown here is derived from an EMBL/GenBank/DDBJ whole genome shotgun (WGS) entry which is preliminary data.</text>
</comment>
<dbReference type="Pfam" id="PF03943">
    <property type="entry name" value="TAP_C"/>
    <property type="match status" value="1"/>
</dbReference>
<proteinExistence type="inferred from homology"/>
<dbReference type="InterPro" id="IPR032710">
    <property type="entry name" value="NTF2-like_dom_sf"/>
</dbReference>
<keyword evidence="6" id="KW-0509">mRNA transport</keyword>
<dbReference type="Pfam" id="PF24048">
    <property type="entry name" value="LRR_NXF1-5"/>
    <property type="match status" value="1"/>
</dbReference>
<dbReference type="Gene3D" id="1.10.8.10">
    <property type="entry name" value="DNA helicase RuvA subunit, C-terminal domain"/>
    <property type="match status" value="1"/>
</dbReference>
<accession>A0ABR3FR95</accession>
<dbReference type="SUPFAM" id="SSF52058">
    <property type="entry name" value="L domain-like"/>
    <property type="match status" value="1"/>
</dbReference>
<feature type="region of interest" description="Disordered" evidence="8">
    <location>
        <begin position="513"/>
        <end position="550"/>
    </location>
</feature>
<dbReference type="SMART" id="SM00804">
    <property type="entry name" value="TAP_C"/>
    <property type="match status" value="1"/>
</dbReference>
<keyword evidence="7" id="KW-0539">Nucleus</keyword>
<dbReference type="Pfam" id="PF22602">
    <property type="entry name" value="NXF_NTF2"/>
    <property type="match status" value="1"/>
</dbReference>
<evidence type="ECO:0000259" key="9">
    <source>
        <dbReference type="PROSITE" id="PS50177"/>
    </source>
</evidence>
<evidence type="ECO:0000256" key="4">
    <source>
        <dbReference type="ARBA" id="ARBA00022614"/>
    </source>
</evidence>
<keyword evidence="4" id="KW-0433">Leucine-rich repeat</keyword>
<dbReference type="PANTHER" id="PTHR10662:SF22">
    <property type="entry name" value="NUCLEAR RNA EXPORT FACTOR 1"/>
    <property type="match status" value="1"/>
</dbReference>
<evidence type="ECO:0000256" key="5">
    <source>
        <dbReference type="ARBA" id="ARBA00022737"/>
    </source>
</evidence>
<feature type="compositionally biased region" description="Basic residues" evidence="8">
    <location>
        <begin position="43"/>
        <end position="52"/>
    </location>
</feature>
<dbReference type="InterPro" id="IPR032675">
    <property type="entry name" value="LRR_dom_sf"/>
</dbReference>
<feature type="domain" description="TAP-C" evidence="10">
    <location>
        <begin position="563"/>
        <end position="617"/>
    </location>
</feature>
<evidence type="ECO:0000256" key="3">
    <source>
        <dbReference type="ARBA" id="ARBA00022448"/>
    </source>
</evidence>
<dbReference type="PROSITE" id="PS50177">
    <property type="entry name" value="NTF2_DOMAIN"/>
    <property type="match status" value="1"/>
</dbReference>
<dbReference type="SUPFAM" id="SSF46934">
    <property type="entry name" value="UBA-like"/>
    <property type="match status" value="1"/>
</dbReference>
<organism evidence="11 12">
    <name type="scientific">Marasmius crinis-equi</name>
    <dbReference type="NCBI Taxonomy" id="585013"/>
    <lineage>
        <taxon>Eukaryota</taxon>
        <taxon>Fungi</taxon>
        <taxon>Dikarya</taxon>
        <taxon>Basidiomycota</taxon>
        <taxon>Agaricomycotina</taxon>
        <taxon>Agaricomycetes</taxon>
        <taxon>Agaricomycetidae</taxon>
        <taxon>Agaricales</taxon>
        <taxon>Marasmiineae</taxon>
        <taxon>Marasmiaceae</taxon>
        <taxon>Marasmius</taxon>
    </lineage>
</organism>
<dbReference type="Gene3D" id="3.10.450.50">
    <property type="match status" value="1"/>
</dbReference>
<evidence type="ECO:0000256" key="6">
    <source>
        <dbReference type="ARBA" id="ARBA00022816"/>
    </source>
</evidence>
<reference evidence="11 12" key="1">
    <citation type="submission" date="2024-02" db="EMBL/GenBank/DDBJ databases">
        <title>A draft genome for the cacao thread blight pathogen Marasmius crinis-equi.</title>
        <authorList>
            <person name="Cohen S.P."/>
            <person name="Baruah I.K."/>
            <person name="Amoako-Attah I."/>
            <person name="Bukari Y."/>
            <person name="Meinhardt L.W."/>
            <person name="Bailey B.A."/>
        </authorList>
    </citation>
    <scope>NUCLEOTIDE SEQUENCE [LARGE SCALE GENOMIC DNA]</scope>
    <source>
        <strain evidence="11 12">GH-76</strain>
    </source>
</reference>
<keyword evidence="3" id="KW-0813">Transport</keyword>
<sequence>MFSSPTPAPGSRTIAGRAFRKAGLIDQDAQMSDATDKPGGRKGSSKIRSHRPRAIDAYKDGPSRTRLIHRPLLNVRLHALLKEAHQIHFQYEAQLVRLPLADYDEMHTSAGPSLIPVRTPTRMKTGGVESWRKLVQKRWNAEARLLDLSNLIDDEIVKNNKLEPPGYGGGAREAAVILKLAKELKPEVQSLDLSNNKWSGQDLAVLGHYLPQLANLSLNNNNIRLYRDLDHVAGRKGKLLVLRELILTGNPLREDELKKGKGEHFTREVTKRFPSLAVLDGQRISAISFDVPQASTSSTPPDKPSSTTFPLNMGGPLIVGVDPGLITQFLMRYFSLFDTNRPALQNVYDPTARYSFAVNTTIPERARTQGLHTRLPNQKKLDWSQWLSNSTGGSRNLMRLGNSIEKQEQRLYIGGQSIVDSFKGLPQTKHDLGGPAEKFSVDCFPVAHAGIMGLLTIVHGEFTELPAEGLRSFDRTFLLVPAPENSQAKAGGWDIVIVSDQLMVRGYSGPDAWKPGPMVVQPEPQAAHRHPPSQQQAPTPQGSSQSTPALPQDQQAVLMTIPEPQRSLVVQVCARTGLNVKFAVDCLTGNAWDLEKAVNNFNEVKFLCVSHLASSLAVLVSRAP</sequence>
<dbReference type="PANTHER" id="PTHR10662">
    <property type="entry name" value="NUCLEAR RNA EXPORT FACTOR"/>
    <property type="match status" value="1"/>
</dbReference>
<keyword evidence="5" id="KW-0677">Repeat</keyword>
<protein>
    <submittedName>
        <fullName evidence="11">Nuclear mRNA export, poly(A)+RNA binding protein</fullName>
    </submittedName>
</protein>
<dbReference type="InterPro" id="IPR057125">
    <property type="entry name" value="NXF1/2/3/5-like_LRR"/>
</dbReference>
<feature type="region of interest" description="Disordered" evidence="8">
    <location>
        <begin position="25"/>
        <end position="52"/>
    </location>
</feature>
<evidence type="ECO:0000256" key="8">
    <source>
        <dbReference type="SAM" id="MobiDB-lite"/>
    </source>
</evidence>
<evidence type="ECO:0000313" key="11">
    <source>
        <dbReference type="EMBL" id="KAL0577983.1"/>
    </source>
</evidence>
<comment type="similarity">
    <text evidence="2">Belongs to the NXF family.</text>
</comment>
<dbReference type="InterPro" id="IPR009060">
    <property type="entry name" value="UBA-like_sf"/>
</dbReference>
<feature type="compositionally biased region" description="Polar residues" evidence="8">
    <location>
        <begin position="532"/>
        <end position="550"/>
    </location>
</feature>